<reference evidence="1 2" key="1">
    <citation type="journal article" date="2021" name="ISME Commun">
        <title>Automated analysis of genomic sequences facilitates high-throughput and comprehensive description of bacteria.</title>
        <authorList>
            <person name="Hitch T.C.A."/>
        </authorList>
    </citation>
    <scope>NUCLEOTIDE SEQUENCE [LARGE SCALE GENOMIC DNA]</scope>
    <source>
        <strain evidence="1 2">Sanger_34</strain>
    </source>
</reference>
<accession>A0ABT2U636</accession>
<sequence>MESEYMTETLAAGHAKYPVNLEITFEIGLFANDLNDLTPTAAQFVQSITHDQSAG</sequence>
<name>A0ABT2U636_9FIRM</name>
<evidence type="ECO:0000313" key="1">
    <source>
        <dbReference type="EMBL" id="MCU6790085.1"/>
    </source>
</evidence>
<evidence type="ECO:0000313" key="2">
    <source>
        <dbReference type="Proteomes" id="UP001652397"/>
    </source>
</evidence>
<protein>
    <submittedName>
        <fullName evidence="1">Uncharacterized protein</fullName>
    </submittedName>
</protein>
<proteinExistence type="predicted"/>
<organism evidence="1 2">
    <name type="scientific">Agathobaculum ammoniilyticum</name>
    <dbReference type="NCBI Taxonomy" id="2981778"/>
    <lineage>
        <taxon>Bacteria</taxon>
        <taxon>Bacillati</taxon>
        <taxon>Bacillota</taxon>
        <taxon>Clostridia</taxon>
        <taxon>Eubacteriales</taxon>
        <taxon>Butyricicoccaceae</taxon>
        <taxon>Agathobaculum</taxon>
    </lineage>
</organism>
<dbReference type="EMBL" id="JAOQJE010000015">
    <property type="protein sequence ID" value="MCU6790085.1"/>
    <property type="molecule type" value="Genomic_DNA"/>
</dbReference>
<keyword evidence="2" id="KW-1185">Reference proteome</keyword>
<gene>
    <name evidence="1" type="ORF">OCV66_13430</name>
</gene>
<comment type="caution">
    <text evidence="1">The sequence shown here is derived from an EMBL/GenBank/DDBJ whole genome shotgun (WGS) entry which is preliminary data.</text>
</comment>
<dbReference type="Proteomes" id="UP001652397">
    <property type="component" value="Unassembled WGS sequence"/>
</dbReference>